<feature type="domain" description="Kazal-like" evidence="3">
    <location>
        <begin position="31"/>
        <end position="82"/>
    </location>
</feature>
<feature type="signal peptide" evidence="2">
    <location>
        <begin position="1"/>
        <end position="19"/>
    </location>
</feature>
<sequence length="477" mass="50269">MFIKRNILSLATLLVGASASGIFRQFGDKITQQANPCHITCPREYAPVCATDAETYENLCLFGVAKCMNRDLQLVANVTCPDLLIHLTHLAQKGMVESMNAIDSTYQTFGNITKGTAEMISSTLDSVPLIKLPNFNLPIFGIPPIPPQVLKTTSTSTSTSTTTTTTTSTSTSTTENTSTNFESDSSSESTSEYTSTSTSTSSTITSDIEPTSTSTSTSASTSTSTSTSTSASTSALPTSTTTIATSTKSSRKLIEIPSLEQGASGVIAQVTKTIQSALSGSGVSGSSPTTSSSAALGLNNLDDARTTIEGMVKTIPYTPGKNSSNILLVDGVSQIVKLPNGKESKNLLSNITSTESFNLPNITNLTNGSLSNITEKITSRNITLNGENLISNPNFQSLRNLTSSTLDNNNISNTTAINGTNSGLNINGTSLLTDSKFNKLVNGRFNTTDIFKGIGNTINNITKNIKEQVENEIENIN</sequence>
<dbReference type="Proteomes" id="UP000593906">
    <property type="component" value="Chromosome 8"/>
</dbReference>
<dbReference type="Pfam" id="PF00050">
    <property type="entry name" value="Kazal_1"/>
    <property type="match status" value="1"/>
</dbReference>
<feature type="compositionally biased region" description="Low complexity" evidence="1">
    <location>
        <begin position="152"/>
        <end position="248"/>
    </location>
</feature>
<dbReference type="InterPro" id="IPR002350">
    <property type="entry name" value="Kazal_dom"/>
</dbReference>
<keyword evidence="2" id="KW-0732">Signal</keyword>
<gene>
    <name evidence="4" type="ORF">CPATCC_004358</name>
</gene>
<evidence type="ECO:0000256" key="2">
    <source>
        <dbReference type="SAM" id="SignalP"/>
    </source>
</evidence>
<dbReference type="AlphaFoldDB" id="A0A7S7LEK0"/>
<proteinExistence type="predicted"/>
<dbReference type="SUPFAM" id="SSF100895">
    <property type="entry name" value="Kazal-type serine protease inhibitors"/>
    <property type="match status" value="1"/>
</dbReference>
<feature type="chain" id="PRO_5031127522" description="Kazal-like domain-containing protein" evidence="2">
    <location>
        <begin position="20"/>
        <end position="477"/>
    </location>
</feature>
<feature type="region of interest" description="Disordered" evidence="1">
    <location>
        <begin position="151"/>
        <end position="249"/>
    </location>
</feature>
<dbReference type="Gene3D" id="3.30.60.30">
    <property type="match status" value="1"/>
</dbReference>
<organism evidence="4 5">
    <name type="scientific">Cryptosporidium parvum</name>
    <dbReference type="NCBI Taxonomy" id="5807"/>
    <lineage>
        <taxon>Eukaryota</taxon>
        <taxon>Sar</taxon>
        <taxon>Alveolata</taxon>
        <taxon>Apicomplexa</taxon>
        <taxon>Conoidasida</taxon>
        <taxon>Coccidia</taxon>
        <taxon>Eucoccidiorida</taxon>
        <taxon>Eimeriorina</taxon>
        <taxon>Cryptosporidiidae</taxon>
        <taxon>Cryptosporidium</taxon>
    </lineage>
</organism>
<evidence type="ECO:0000256" key="1">
    <source>
        <dbReference type="SAM" id="MobiDB-lite"/>
    </source>
</evidence>
<dbReference type="SMART" id="SM00280">
    <property type="entry name" value="KAZAL"/>
    <property type="match status" value="1"/>
</dbReference>
<reference evidence="4 5" key="1">
    <citation type="submission" date="2019-09" db="EMBL/GenBank/DDBJ databases">
        <title>Consistent, comparative and evidence-based genome assembly and annotation for Cryptosporidium parvum, C. hominis and C. tyzzeri.</title>
        <authorList>
            <person name="Baptista R.P."/>
            <person name="Li Y."/>
            <person name="Sateriale A."/>
            <person name="Ansell B."/>
            <person name="Jex A."/>
            <person name="Sanders M."/>
            <person name="Brooks K."/>
            <person name="Tracey A."/>
            <person name="Berriman M."/>
            <person name="Striepen B."/>
            <person name="Cotton J.A."/>
            <person name="Kissinger J.C."/>
        </authorList>
    </citation>
    <scope>NUCLEOTIDE SEQUENCE [LARGE SCALE GENOMIC DNA]</scope>
    <source>
        <strain evidence="4 5">IOWA-ATCC</strain>
    </source>
</reference>
<protein>
    <recommendedName>
        <fullName evidence="3">Kazal-like domain-containing protein</fullName>
    </recommendedName>
</protein>
<evidence type="ECO:0000313" key="5">
    <source>
        <dbReference type="Proteomes" id="UP000593906"/>
    </source>
</evidence>
<dbReference type="VEuPathDB" id="CryptoDB:CPATCC_0005090"/>
<dbReference type="InterPro" id="IPR036058">
    <property type="entry name" value="Kazal_dom_sf"/>
</dbReference>
<accession>A0A7S7LEK0</accession>
<dbReference type="EMBL" id="CP044415">
    <property type="protein sequence ID" value="QOY40251.1"/>
    <property type="molecule type" value="Genomic_DNA"/>
</dbReference>
<evidence type="ECO:0000313" key="4">
    <source>
        <dbReference type="EMBL" id="QOY40251.1"/>
    </source>
</evidence>
<dbReference type="CDD" id="cd00104">
    <property type="entry name" value="KAZAL_FS"/>
    <property type="match status" value="1"/>
</dbReference>
<dbReference type="PROSITE" id="PS51465">
    <property type="entry name" value="KAZAL_2"/>
    <property type="match status" value="1"/>
</dbReference>
<evidence type="ECO:0000259" key="3">
    <source>
        <dbReference type="PROSITE" id="PS51465"/>
    </source>
</evidence>
<name>A0A7S7LEK0_CRYPV</name>